<dbReference type="Proteomes" id="UP000016662">
    <property type="component" value="Unassembled WGS sequence"/>
</dbReference>
<evidence type="ECO:0000313" key="2">
    <source>
        <dbReference type="EMBL" id="ERJ88802.1"/>
    </source>
</evidence>
<gene>
    <name evidence="2" type="ORF">RUMCAL_03066</name>
</gene>
<proteinExistence type="inferred from homology"/>
<comment type="similarity">
    <text evidence="1">Belongs to the UPF0751 family.</text>
</comment>
<dbReference type="EMBL" id="AWVF01000400">
    <property type="protein sequence ID" value="ERJ88802.1"/>
    <property type="molecule type" value="Genomic_DNA"/>
</dbReference>
<dbReference type="PATRIC" id="fig|411473.3.peg.2573"/>
<dbReference type="STRING" id="411473.RUMCAL_03066"/>
<evidence type="ECO:0000313" key="3">
    <source>
        <dbReference type="Proteomes" id="UP000016662"/>
    </source>
</evidence>
<comment type="caution">
    <text evidence="2">The sequence shown here is derived from an EMBL/GenBank/DDBJ whole genome shotgun (WGS) entry which is preliminary data.</text>
</comment>
<dbReference type="Pfam" id="PF10087">
    <property type="entry name" value="DUF2325"/>
    <property type="match status" value="1"/>
</dbReference>
<organism evidence="2 3">
    <name type="scientific">Ruminococcus callidus ATCC 27760</name>
    <dbReference type="NCBI Taxonomy" id="411473"/>
    <lineage>
        <taxon>Bacteria</taxon>
        <taxon>Bacillati</taxon>
        <taxon>Bacillota</taxon>
        <taxon>Clostridia</taxon>
        <taxon>Eubacteriales</taxon>
        <taxon>Oscillospiraceae</taxon>
        <taxon>Ruminococcus</taxon>
    </lineage>
</organism>
<keyword evidence="3" id="KW-1185">Reference proteome</keyword>
<dbReference type="InterPro" id="IPR016772">
    <property type="entry name" value="UCP020408"/>
</dbReference>
<dbReference type="HOGENOM" id="CLU_157120_0_0_9"/>
<name>U2K958_9FIRM</name>
<reference evidence="2 3" key="1">
    <citation type="submission" date="2013-07" db="EMBL/GenBank/DDBJ databases">
        <authorList>
            <person name="Weinstock G."/>
            <person name="Sodergren E."/>
            <person name="Wylie T."/>
            <person name="Fulton L."/>
            <person name="Fulton R."/>
            <person name="Fronick C."/>
            <person name="O'Laughlin M."/>
            <person name="Godfrey J."/>
            <person name="Miner T."/>
            <person name="Herter B."/>
            <person name="Appelbaum E."/>
            <person name="Cordes M."/>
            <person name="Lek S."/>
            <person name="Wollam A."/>
            <person name="Pepin K.H."/>
            <person name="Palsikar V.B."/>
            <person name="Mitreva M."/>
            <person name="Wilson R.K."/>
        </authorList>
    </citation>
    <scope>NUCLEOTIDE SEQUENCE [LARGE SCALE GENOMIC DNA]</scope>
    <source>
        <strain evidence="2 3">ATCC 27760</strain>
    </source>
</reference>
<evidence type="ECO:0000256" key="1">
    <source>
        <dbReference type="ARBA" id="ARBA00007189"/>
    </source>
</evidence>
<protein>
    <recommendedName>
        <fullName evidence="4">DUF2325 domain-containing protein</fullName>
    </recommendedName>
</protein>
<dbReference type="AlphaFoldDB" id="U2K958"/>
<sequence length="120" mass="13170">MLGCQKYRGQREIRFVREPCEVKLMSVVIIGGNECMSRQYADVCMEHGCTAKVFPKETGPIEKKIGSPDLMILFTRTVSHKMVQGAVKAAKKNSIPIARVQSSSISALRALLGQKGMAQA</sequence>
<dbReference type="eggNOG" id="ENOG5032SEK">
    <property type="taxonomic scope" value="Bacteria"/>
</dbReference>
<accession>U2K958</accession>
<evidence type="ECO:0008006" key="4">
    <source>
        <dbReference type="Google" id="ProtNLM"/>
    </source>
</evidence>